<dbReference type="GO" id="GO:0004519">
    <property type="term" value="F:endonuclease activity"/>
    <property type="evidence" value="ECO:0007669"/>
    <property type="project" value="UniProtKB-KW"/>
</dbReference>
<gene>
    <name evidence="3" type="ORF">SAMN04488107_3868</name>
</gene>
<dbReference type="GO" id="GO:0008270">
    <property type="term" value="F:zinc ion binding"/>
    <property type="evidence" value="ECO:0007669"/>
    <property type="project" value="InterPro"/>
</dbReference>
<keyword evidence="3" id="KW-0255">Endonuclease</keyword>
<keyword evidence="4" id="KW-1185">Reference proteome</keyword>
<evidence type="ECO:0000313" key="4">
    <source>
        <dbReference type="Proteomes" id="UP000198386"/>
    </source>
</evidence>
<feature type="region of interest" description="Disordered" evidence="1">
    <location>
        <begin position="175"/>
        <end position="222"/>
    </location>
</feature>
<keyword evidence="3" id="KW-0540">Nuclease</keyword>
<feature type="compositionally biased region" description="Low complexity" evidence="1">
    <location>
        <begin position="176"/>
        <end position="194"/>
    </location>
</feature>
<dbReference type="OrthoDB" id="3541361at2"/>
<dbReference type="CDD" id="cd00085">
    <property type="entry name" value="HNHc"/>
    <property type="match status" value="1"/>
</dbReference>
<keyword evidence="3" id="KW-0378">Hydrolase</keyword>
<organism evidence="3 4">
    <name type="scientific">Geodermatophilus saharensis</name>
    <dbReference type="NCBI Taxonomy" id="1137994"/>
    <lineage>
        <taxon>Bacteria</taxon>
        <taxon>Bacillati</taxon>
        <taxon>Actinomycetota</taxon>
        <taxon>Actinomycetes</taxon>
        <taxon>Geodermatophilales</taxon>
        <taxon>Geodermatophilaceae</taxon>
        <taxon>Geodermatophilus</taxon>
    </lineage>
</organism>
<name>A0A239HHF2_9ACTN</name>
<evidence type="ECO:0000313" key="3">
    <source>
        <dbReference type="EMBL" id="SNS80575.1"/>
    </source>
</evidence>
<evidence type="ECO:0000259" key="2">
    <source>
        <dbReference type="SMART" id="SM00507"/>
    </source>
</evidence>
<feature type="domain" description="HNH nuclease" evidence="2">
    <location>
        <begin position="109"/>
        <end position="161"/>
    </location>
</feature>
<dbReference type="SMART" id="SM00507">
    <property type="entry name" value="HNHc"/>
    <property type="match status" value="1"/>
</dbReference>
<dbReference type="Pfam" id="PF01844">
    <property type="entry name" value="HNH"/>
    <property type="match status" value="1"/>
</dbReference>
<accession>A0A239HHF2</accession>
<feature type="compositionally biased region" description="Pro residues" evidence="1">
    <location>
        <begin position="195"/>
        <end position="206"/>
    </location>
</feature>
<dbReference type="Gene3D" id="1.10.30.50">
    <property type="match status" value="1"/>
</dbReference>
<evidence type="ECO:0000256" key="1">
    <source>
        <dbReference type="SAM" id="MobiDB-lite"/>
    </source>
</evidence>
<proteinExistence type="predicted"/>
<reference evidence="4" key="1">
    <citation type="submission" date="2017-06" db="EMBL/GenBank/DDBJ databases">
        <authorList>
            <person name="Varghese N."/>
            <person name="Submissions S."/>
        </authorList>
    </citation>
    <scope>NUCLEOTIDE SEQUENCE [LARGE SCALE GENOMIC DNA]</scope>
    <source>
        <strain evidence="4">DSM 45423</strain>
    </source>
</reference>
<dbReference type="AlphaFoldDB" id="A0A239HHF2"/>
<dbReference type="InterPro" id="IPR003615">
    <property type="entry name" value="HNH_nuc"/>
</dbReference>
<dbReference type="Proteomes" id="UP000198386">
    <property type="component" value="Unassembled WGS sequence"/>
</dbReference>
<dbReference type="InterPro" id="IPR002711">
    <property type="entry name" value="HNH"/>
</dbReference>
<dbReference type="EMBL" id="FZOH01000008">
    <property type="protein sequence ID" value="SNS80575.1"/>
    <property type="molecule type" value="Genomic_DNA"/>
</dbReference>
<feature type="compositionally biased region" description="Acidic residues" evidence="1">
    <location>
        <begin position="207"/>
        <end position="222"/>
    </location>
</feature>
<sequence>MTTTPRRAPPVPAVAGRSNQAGEVNGLPITAAHLRALLRELDALGVQAPEGGTVTVALTEEDGSLRATATLDRLRRLAARGCPEHADAECACPLLDRPAGRDGYTPSAQQRAFVRTRDRTCRFPTCGQRVGWADADHVVPHAHGGATDCANLCCLCRSHHRLKTFARGWRSTMADDGTLTVTTPSGTTRTTRPPGLRPPPPAPEPPPEADEPPDPDDDPPPF</sequence>
<dbReference type="GO" id="GO:0003676">
    <property type="term" value="F:nucleic acid binding"/>
    <property type="evidence" value="ECO:0007669"/>
    <property type="project" value="InterPro"/>
</dbReference>
<protein>
    <submittedName>
        <fullName evidence="3">HNH endonuclease</fullName>
    </submittedName>
</protein>